<dbReference type="InterPro" id="IPR001279">
    <property type="entry name" value="Metallo-B-lactamas"/>
</dbReference>
<feature type="domain" description="Metallo-beta-lactamase" evidence="1">
    <location>
        <begin position="38"/>
        <end position="98"/>
    </location>
</feature>
<gene>
    <name evidence="2" type="ORF">METZ01_LOCUS486872</name>
</gene>
<protein>
    <recommendedName>
        <fullName evidence="1">Metallo-beta-lactamase domain-containing protein</fullName>
    </recommendedName>
</protein>
<accession>A0A383CQW7</accession>
<sequence length="205" mass="22555">MDKSRSSVHPELARHQDSMKPEIHTLKGHIHFAFGYSVVNCTLIEGDDACILVDTLTSMETAEIVAGEFKKITEKPIKTVIYTHFHADHVSGTKAFITDEQLAAGDVEVIGQEDLTDHVVRDVGLIAPILGRRAMYQFGMRLPIGENGTVGAGLGPPQRPGRRTFVAPTKTFGKFYEGETGGIIFEIHLIPSETEDQCAVWLPKQ</sequence>
<feature type="non-terminal residue" evidence="2">
    <location>
        <position position="205"/>
    </location>
</feature>
<reference evidence="2" key="1">
    <citation type="submission" date="2018-05" db="EMBL/GenBank/DDBJ databases">
        <authorList>
            <person name="Lanie J.A."/>
            <person name="Ng W.-L."/>
            <person name="Kazmierczak K.M."/>
            <person name="Andrzejewski T.M."/>
            <person name="Davidsen T.M."/>
            <person name="Wayne K.J."/>
            <person name="Tettelin H."/>
            <person name="Glass J.I."/>
            <person name="Rusch D."/>
            <person name="Podicherti R."/>
            <person name="Tsui H.-C.T."/>
            <person name="Winkler M.E."/>
        </authorList>
    </citation>
    <scope>NUCLEOTIDE SEQUENCE</scope>
</reference>
<dbReference type="InterPro" id="IPR044097">
    <property type="entry name" value="Bds1/SdsA1_MBL-fold"/>
</dbReference>
<dbReference type="Gene3D" id="3.60.15.30">
    <property type="entry name" value="Metallo-beta-lactamase domain"/>
    <property type="match status" value="1"/>
</dbReference>
<dbReference type="EMBL" id="UINC01210523">
    <property type="protein sequence ID" value="SVE34018.1"/>
    <property type="molecule type" value="Genomic_DNA"/>
</dbReference>
<dbReference type="GO" id="GO:0018909">
    <property type="term" value="P:dodecyl sulfate metabolic process"/>
    <property type="evidence" value="ECO:0007669"/>
    <property type="project" value="InterPro"/>
</dbReference>
<dbReference type="PANTHER" id="PTHR43223:SF2">
    <property type="entry name" value="METALLO-BETA-LACTAMASE DOMAIN-CONTAINING PROTEIN"/>
    <property type="match status" value="1"/>
</dbReference>
<proteinExistence type="predicted"/>
<dbReference type="AlphaFoldDB" id="A0A383CQW7"/>
<organism evidence="2">
    <name type="scientific">marine metagenome</name>
    <dbReference type="NCBI Taxonomy" id="408172"/>
    <lineage>
        <taxon>unclassified sequences</taxon>
        <taxon>metagenomes</taxon>
        <taxon>ecological metagenomes</taxon>
    </lineage>
</organism>
<dbReference type="GO" id="GO:0018741">
    <property type="term" value="F:linear primary-alkylsulfatase activity"/>
    <property type="evidence" value="ECO:0007669"/>
    <property type="project" value="InterPro"/>
</dbReference>
<dbReference type="CDD" id="cd07710">
    <property type="entry name" value="arylsulfatase_Sdsa1-like_MBL-fold"/>
    <property type="match status" value="1"/>
</dbReference>
<dbReference type="InterPro" id="IPR036866">
    <property type="entry name" value="RibonucZ/Hydroxyglut_hydro"/>
</dbReference>
<dbReference type="SUPFAM" id="SSF56281">
    <property type="entry name" value="Metallo-hydrolase/oxidoreductase"/>
    <property type="match status" value="1"/>
</dbReference>
<name>A0A383CQW7_9ZZZZ</name>
<dbReference type="Pfam" id="PF00753">
    <property type="entry name" value="Lactamase_B"/>
    <property type="match status" value="1"/>
</dbReference>
<dbReference type="PANTHER" id="PTHR43223">
    <property type="entry name" value="ALKYL/ARYL-SULFATASE"/>
    <property type="match status" value="1"/>
</dbReference>
<evidence type="ECO:0000259" key="1">
    <source>
        <dbReference type="Pfam" id="PF00753"/>
    </source>
</evidence>
<dbReference type="InterPro" id="IPR052195">
    <property type="entry name" value="Bact_Alkyl/Aryl-Sulfatase"/>
</dbReference>
<evidence type="ECO:0000313" key="2">
    <source>
        <dbReference type="EMBL" id="SVE34018.1"/>
    </source>
</evidence>